<reference evidence="2" key="1">
    <citation type="submission" date="2018-11" db="EMBL/GenBank/DDBJ databases">
        <title>Shewanella sp. R106.</title>
        <authorList>
            <person name="Hwang Y.J."/>
            <person name="Hwang C.Y."/>
        </authorList>
    </citation>
    <scope>NUCLEOTIDE SEQUENCE [LARGE SCALE GENOMIC DNA]</scope>
    <source>
        <strain evidence="2">R106</strain>
    </source>
</reference>
<dbReference type="EMBL" id="RKKB01000002">
    <property type="protein sequence ID" value="RPA33043.1"/>
    <property type="molecule type" value="Genomic_DNA"/>
</dbReference>
<comment type="caution">
    <text evidence="1">The sequence shown here is derived from an EMBL/GenBank/DDBJ whole genome shotgun (WGS) entry which is preliminary data.</text>
</comment>
<evidence type="ECO:0000313" key="2">
    <source>
        <dbReference type="Proteomes" id="UP000278855"/>
    </source>
</evidence>
<sequence>MFELPYAVLLVSEAENNIVDIFDYIVFPNNMPAQQLICINRHGQVLWVAKNPSVPNTSAYTNFTRSTNNVLSNSSQ</sequence>
<accession>A0A3N4E4P6</accession>
<dbReference type="AlphaFoldDB" id="A0A3N4E4P6"/>
<protein>
    <submittedName>
        <fullName evidence="1">Uncharacterized protein</fullName>
    </submittedName>
</protein>
<evidence type="ECO:0000313" key="1">
    <source>
        <dbReference type="EMBL" id="RPA33043.1"/>
    </source>
</evidence>
<dbReference type="Proteomes" id="UP000278855">
    <property type="component" value="Unassembled WGS sequence"/>
</dbReference>
<proteinExistence type="predicted"/>
<name>A0A3N4E4P6_9GAMM</name>
<gene>
    <name evidence="1" type="ORF">EGC77_06695</name>
</gene>
<organism evidence="1 2">
    <name type="scientific">Shewanella psychromarinicola</name>
    <dbReference type="NCBI Taxonomy" id="2487742"/>
    <lineage>
        <taxon>Bacteria</taxon>
        <taxon>Pseudomonadati</taxon>
        <taxon>Pseudomonadota</taxon>
        <taxon>Gammaproteobacteria</taxon>
        <taxon>Alteromonadales</taxon>
        <taxon>Shewanellaceae</taxon>
        <taxon>Shewanella</taxon>
    </lineage>
</organism>